<keyword evidence="2" id="KW-1185">Reference proteome</keyword>
<dbReference type="Proteomes" id="UP000289775">
    <property type="component" value="Unassembled WGS sequence"/>
</dbReference>
<evidence type="ECO:0000313" key="2">
    <source>
        <dbReference type="Proteomes" id="UP000289775"/>
    </source>
</evidence>
<accession>A0A444WES7</accession>
<proteinExistence type="predicted"/>
<protein>
    <submittedName>
        <fullName evidence="1">Uncharacterized protein</fullName>
    </submittedName>
</protein>
<organism evidence="1 2">
    <name type="scientific">Flavobacterium beibuense</name>
    <dbReference type="NCBI Taxonomy" id="657326"/>
    <lineage>
        <taxon>Bacteria</taxon>
        <taxon>Pseudomonadati</taxon>
        <taxon>Bacteroidota</taxon>
        <taxon>Flavobacteriia</taxon>
        <taxon>Flavobacteriales</taxon>
        <taxon>Flavobacteriaceae</taxon>
        <taxon>Flavobacterium</taxon>
    </lineage>
</organism>
<sequence>MDRIDKAFSLPVMEQSSKNPYMGAAYAVIIADGCKKVG</sequence>
<evidence type="ECO:0000313" key="1">
    <source>
        <dbReference type="EMBL" id="RYJ44315.1"/>
    </source>
</evidence>
<dbReference type="AlphaFoldDB" id="A0A444WES7"/>
<comment type="caution">
    <text evidence="1">The sequence shown here is derived from an EMBL/GenBank/DDBJ whole genome shotgun (WGS) entry which is preliminary data.</text>
</comment>
<gene>
    <name evidence="1" type="ORF">NU09_0925</name>
</gene>
<name>A0A444WES7_9FLAO</name>
<reference evidence="1 2" key="1">
    <citation type="submission" date="2014-12" db="EMBL/GenBank/DDBJ databases">
        <title>Genome sequence of Flavobacterium beibuense RSKm HC5.</title>
        <authorList>
            <person name="Kim J.F."/>
            <person name="Song J.Y."/>
            <person name="Kwak M.-J."/>
            <person name="Lee S.-W."/>
        </authorList>
    </citation>
    <scope>NUCLEOTIDE SEQUENCE [LARGE SCALE GENOMIC DNA]</scope>
    <source>
        <strain evidence="1 2">RSKm HC5</strain>
    </source>
</reference>
<dbReference type="EMBL" id="JUIW01000003">
    <property type="protein sequence ID" value="RYJ44315.1"/>
    <property type="molecule type" value="Genomic_DNA"/>
</dbReference>